<evidence type="ECO:0000313" key="2">
    <source>
        <dbReference type="Proteomes" id="UP000219602"/>
    </source>
</evidence>
<reference evidence="1 2" key="1">
    <citation type="journal article" date="2016" name="Environ. Microbiol.">
        <title>Effector profiles distinguish formae speciales of Fusarium oxysporum.</title>
        <authorList>
            <person name="van Dam P."/>
            <person name="Fokkens L."/>
            <person name="Schmidt S.M."/>
            <person name="Linmans J.H."/>
            <person name="Kistler H.C."/>
            <person name="Ma L.J."/>
            <person name="Rep M."/>
        </authorList>
    </citation>
    <scope>NUCLEOTIDE SEQUENCE [LARGE SCALE GENOMIC DNA]</scope>
    <source>
        <strain evidence="1 2">Forc016</strain>
    </source>
</reference>
<accession>A0A2H3HQH0</accession>
<dbReference type="AlphaFoldDB" id="A0A2H3HQH0"/>
<name>A0A2H3HQH0_FUSOX</name>
<evidence type="ECO:0000313" key="1">
    <source>
        <dbReference type="EMBL" id="PCD44655.1"/>
    </source>
</evidence>
<dbReference type="EMBL" id="MABQ02000001">
    <property type="protein sequence ID" value="PCD44655.1"/>
    <property type="molecule type" value="Genomic_DNA"/>
</dbReference>
<sequence length="112" mass="11799">MDPLSVSASVVGLLGAGAKITSCLWTFATNARDAPQLARHLVFEVADITAALGSLQAYVRGQAQAPGERGALILLEHVLTTLTGCVTTFSDLQRLMDQLNLSPGMGTIDKMK</sequence>
<gene>
    <name evidence="1" type="ORF">AU210_000112</name>
</gene>
<evidence type="ECO:0008006" key="3">
    <source>
        <dbReference type="Google" id="ProtNLM"/>
    </source>
</evidence>
<dbReference type="Proteomes" id="UP000219602">
    <property type="component" value="Chromosome 1"/>
</dbReference>
<dbReference type="STRING" id="327505.A0A2H3HQH0"/>
<comment type="caution">
    <text evidence="1">The sequence shown here is derived from an EMBL/GenBank/DDBJ whole genome shotgun (WGS) entry which is preliminary data.</text>
</comment>
<organism evidence="1 2">
    <name type="scientific">Fusarium oxysporum f. sp. radicis-cucumerinum</name>
    <dbReference type="NCBI Taxonomy" id="327505"/>
    <lineage>
        <taxon>Eukaryota</taxon>
        <taxon>Fungi</taxon>
        <taxon>Dikarya</taxon>
        <taxon>Ascomycota</taxon>
        <taxon>Pezizomycotina</taxon>
        <taxon>Sordariomycetes</taxon>
        <taxon>Hypocreomycetidae</taxon>
        <taxon>Hypocreales</taxon>
        <taxon>Nectriaceae</taxon>
        <taxon>Fusarium</taxon>
        <taxon>Fusarium oxysporum species complex</taxon>
    </lineage>
</organism>
<protein>
    <recommendedName>
        <fullName evidence="3">Fungal N-terminal domain-containing protein</fullName>
    </recommendedName>
</protein>
<proteinExistence type="predicted"/>
<reference evidence="1 2" key="2">
    <citation type="journal article" date="2017" name="Sci. Rep.">
        <title>A mobile pathogenicity chromosome in Fusarium oxysporum for infection of multiple cucurbit species.</title>
        <authorList>
            <person name="van Dam P."/>
            <person name="Fokkens L."/>
            <person name="Ayukawa Y."/>
            <person name="van der Gragt M."/>
            <person name="Ter Horst A."/>
            <person name="Brankovics B."/>
            <person name="Houterman P.M."/>
            <person name="Arie T."/>
            <person name="Rep M."/>
        </authorList>
    </citation>
    <scope>NUCLEOTIDE SEQUENCE [LARGE SCALE GENOMIC DNA]</scope>
    <source>
        <strain evidence="1 2">Forc016</strain>
    </source>
</reference>